<comment type="similarity">
    <text evidence="1">Belongs to the plant acyltransferase family.</text>
</comment>
<sequence>MALEIVNSFVLKPSPSPLKNPHTNAAIPLTIFDRAAFDLHVTILYAFRRPMPTNEALLEGLAQALNIYPHLAGRFATDEQGRPCIVLNGAGVRIVETTVGTTLAERLPFEPSHELTELHPPIEGEIEELLQIQLNRFACGGLVIGQTAHHRVADGQSMSFFFAAWARLVRGLDVEVLPYHNRAAVSVPRNPPTCEFNHRAIEFKEHSAPVAPEAVVAPGGASIVNLVIHYPAEFVAQLKRHVCQGGARYSTFECLLTHMWKKMTLARGLGSDEFTQVRVAVNGRARMKPAVPMEFFGNLVLWAYPRLQVKDLVTQSHSFVAKAIHDAVGRVDNAYFQSFVDFGEVSNLGEGLVESAAGTGNVLCPNLEVDSWLRFEFHELDFGGGAPCAFLPAELPVEGLFLFVPSYKEKGSVDVFIAVAEDHVDSFKQIAYSLD</sequence>
<proteinExistence type="inferred from homology"/>
<dbReference type="EMBL" id="JAINDJ010000003">
    <property type="protein sequence ID" value="KAG9454830.1"/>
    <property type="molecule type" value="Genomic_DNA"/>
</dbReference>
<evidence type="ECO:0000256" key="2">
    <source>
        <dbReference type="ARBA" id="ARBA00022679"/>
    </source>
</evidence>
<dbReference type="Gene3D" id="3.30.559.10">
    <property type="entry name" value="Chloramphenicol acetyltransferase-like domain"/>
    <property type="match status" value="2"/>
</dbReference>
<evidence type="ECO:0000256" key="3">
    <source>
        <dbReference type="ARBA" id="ARBA00023315"/>
    </source>
</evidence>
<dbReference type="SUPFAM" id="SSF52777">
    <property type="entry name" value="CoA-dependent acyltransferases"/>
    <property type="match status" value="1"/>
</dbReference>
<organism evidence="4 5">
    <name type="scientific">Aristolochia fimbriata</name>
    <name type="common">White veined hardy Dutchman's pipe vine</name>
    <dbReference type="NCBI Taxonomy" id="158543"/>
    <lineage>
        <taxon>Eukaryota</taxon>
        <taxon>Viridiplantae</taxon>
        <taxon>Streptophyta</taxon>
        <taxon>Embryophyta</taxon>
        <taxon>Tracheophyta</taxon>
        <taxon>Spermatophyta</taxon>
        <taxon>Magnoliopsida</taxon>
        <taxon>Magnoliidae</taxon>
        <taxon>Piperales</taxon>
        <taxon>Aristolochiaceae</taxon>
        <taxon>Aristolochia</taxon>
    </lineage>
</organism>
<dbReference type="Proteomes" id="UP000825729">
    <property type="component" value="Unassembled WGS sequence"/>
</dbReference>
<dbReference type="PANTHER" id="PTHR31642">
    <property type="entry name" value="TRICHOTHECENE 3-O-ACETYLTRANSFERASE"/>
    <property type="match status" value="1"/>
</dbReference>
<evidence type="ECO:0000313" key="5">
    <source>
        <dbReference type="Proteomes" id="UP000825729"/>
    </source>
</evidence>
<accession>A0AAV7F134</accession>
<keyword evidence="3" id="KW-0012">Acyltransferase</keyword>
<dbReference type="GO" id="GO:0016747">
    <property type="term" value="F:acyltransferase activity, transferring groups other than amino-acyl groups"/>
    <property type="evidence" value="ECO:0007669"/>
    <property type="project" value="TreeGrafter"/>
</dbReference>
<keyword evidence="2" id="KW-0808">Transferase</keyword>
<dbReference type="Pfam" id="PF02458">
    <property type="entry name" value="Transferase"/>
    <property type="match status" value="1"/>
</dbReference>
<name>A0AAV7F134_ARIFI</name>
<dbReference type="FunFam" id="3.30.559.10:FF:000008">
    <property type="entry name" value="Tryptamine hydroxycinnamoyl transferase"/>
    <property type="match status" value="1"/>
</dbReference>
<gene>
    <name evidence="4" type="ORF">H6P81_007734</name>
</gene>
<evidence type="ECO:0000313" key="4">
    <source>
        <dbReference type="EMBL" id="KAG9454830.1"/>
    </source>
</evidence>
<evidence type="ECO:0000256" key="1">
    <source>
        <dbReference type="ARBA" id="ARBA00009861"/>
    </source>
</evidence>
<comment type="caution">
    <text evidence="4">The sequence shown here is derived from an EMBL/GenBank/DDBJ whole genome shotgun (WGS) entry which is preliminary data.</text>
</comment>
<dbReference type="AlphaFoldDB" id="A0AAV7F134"/>
<dbReference type="InterPro" id="IPR050317">
    <property type="entry name" value="Plant_Fungal_Acyltransferase"/>
</dbReference>
<reference evidence="4 5" key="1">
    <citation type="submission" date="2021-07" db="EMBL/GenBank/DDBJ databases">
        <title>The Aristolochia fimbriata genome: insights into angiosperm evolution, floral development and chemical biosynthesis.</title>
        <authorList>
            <person name="Jiao Y."/>
        </authorList>
    </citation>
    <scope>NUCLEOTIDE SEQUENCE [LARGE SCALE GENOMIC DNA]</scope>
    <source>
        <strain evidence="4">IBCAS-2021</strain>
        <tissue evidence="4">Leaf</tissue>
    </source>
</reference>
<keyword evidence="5" id="KW-1185">Reference proteome</keyword>
<dbReference type="InterPro" id="IPR023213">
    <property type="entry name" value="CAT-like_dom_sf"/>
</dbReference>
<protein>
    <submittedName>
        <fullName evidence="4">Uncharacterized protein</fullName>
    </submittedName>
</protein>
<dbReference type="PANTHER" id="PTHR31642:SF278">
    <property type="entry name" value="TRYPTAMINE HYDROXYCINNAMOYLTRANSFERASE 1"/>
    <property type="match status" value="1"/>
</dbReference>